<feature type="domain" description="Integrase catalytic" evidence="6">
    <location>
        <begin position="139"/>
        <end position="314"/>
    </location>
</feature>
<evidence type="ECO:0000313" key="7">
    <source>
        <dbReference type="EMBL" id="PXW87930.1"/>
    </source>
</evidence>
<evidence type="ECO:0000256" key="1">
    <source>
        <dbReference type="ARBA" id="ARBA00009277"/>
    </source>
</evidence>
<gene>
    <name evidence="7" type="ORF">DFR56_10479</name>
</gene>
<evidence type="ECO:0000256" key="3">
    <source>
        <dbReference type="ARBA" id="ARBA00023125"/>
    </source>
</evidence>
<dbReference type="InterPro" id="IPR017894">
    <property type="entry name" value="HTH_IS21_transposase_type"/>
</dbReference>
<dbReference type="EMBL" id="QJJQ01000004">
    <property type="protein sequence ID" value="PXW87930.1"/>
    <property type="molecule type" value="Genomic_DNA"/>
</dbReference>
<dbReference type="PANTHER" id="PTHR35004">
    <property type="entry name" value="TRANSPOSASE RV3428C-RELATED"/>
    <property type="match status" value="1"/>
</dbReference>
<dbReference type="GO" id="GO:0006310">
    <property type="term" value="P:DNA recombination"/>
    <property type="evidence" value="ECO:0007669"/>
    <property type="project" value="UniProtKB-KW"/>
</dbReference>
<protein>
    <submittedName>
        <fullName evidence="7">Transposase</fullName>
    </submittedName>
</protein>
<keyword evidence="3" id="KW-0238">DNA-binding</keyword>
<evidence type="ECO:0000259" key="6">
    <source>
        <dbReference type="PROSITE" id="PS50994"/>
    </source>
</evidence>
<dbReference type="Proteomes" id="UP000247978">
    <property type="component" value="Unassembled WGS sequence"/>
</dbReference>
<name>A0A2V3W1Z3_9BACI</name>
<evidence type="ECO:0000256" key="4">
    <source>
        <dbReference type="ARBA" id="ARBA00023172"/>
    </source>
</evidence>
<dbReference type="Pfam" id="PF22483">
    <property type="entry name" value="Mu-transpos_C_2"/>
    <property type="match status" value="1"/>
</dbReference>
<keyword evidence="4" id="KW-0233">DNA recombination</keyword>
<keyword evidence="8" id="KW-1185">Reference proteome</keyword>
<reference evidence="7 8" key="1">
    <citation type="submission" date="2018-05" db="EMBL/GenBank/DDBJ databases">
        <title>Genomic Encyclopedia of Type Strains, Phase IV (KMG-IV): sequencing the most valuable type-strain genomes for metagenomic binning, comparative biology and taxonomic classification.</title>
        <authorList>
            <person name="Goeker M."/>
        </authorList>
    </citation>
    <scope>NUCLEOTIDE SEQUENCE [LARGE SCALE GENOMIC DNA]</scope>
    <source>
        <strain evidence="7 8">DSM 28556</strain>
    </source>
</reference>
<dbReference type="PANTHER" id="PTHR35004:SF7">
    <property type="entry name" value="INTEGRASE PROTEIN"/>
    <property type="match status" value="1"/>
</dbReference>
<dbReference type="InterPro" id="IPR012337">
    <property type="entry name" value="RNaseH-like_sf"/>
</dbReference>
<evidence type="ECO:0000256" key="2">
    <source>
        <dbReference type="ARBA" id="ARBA00022578"/>
    </source>
</evidence>
<dbReference type="NCBIfam" id="NF033546">
    <property type="entry name" value="transpos_IS21"/>
    <property type="match status" value="1"/>
</dbReference>
<dbReference type="SUPFAM" id="SSF53098">
    <property type="entry name" value="Ribonuclease H-like"/>
    <property type="match status" value="1"/>
</dbReference>
<dbReference type="RefSeq" id="WP_110394759.1">
    <property type="nucleotide sequence ID" value="NZ_JBHUHB010000001.1"/>
</dbReference>
<comment type="caution">
    <text evidence="7">The sequence shown here is derived from an EMBL/GenBank/DDBJ whole genome shotgun (WGS) entry which is preliminary data.</text>
</comment>
<dbReference type="PROSITE" id="PS50994">
    <property type="entry name" value="INTEGRASE"/>
    <property type="match status" value="1"/>
</dbReference>
<dbReference type="InterPro" id="IPR001584">
    <property type="entry name" value="Integrase_cat-core"/>
</dbReference>
<keyword evidence="2" id="KW-0815">Transposition</keyword>
<dbReference type="InterPro" id="IPR036397">
    <property type="entry name" value="RNaseH_sf"/>
</dbReference>
<dbReference type="Gene3D" id="3.30.420.10">
    <property type="entry name" value="Ribonuclease H-like superfamily/Ribonuclease H"/>
    <property type="match status" value="1"/>
</dbReference>
<dbReference type="InterPro" id="IPR054353">
    <property type="entry name" value="IstA-like_C"/>
</dbReference>
<dbReference type="OrthoDB" id="92877at2"/>
<dbReference type="GO" id="GO:0015074">
    <property type="term" value="P:DNA integration"/>
    <property type="evidence" value="ECO:0007669"/>
    <property type="project" value="InterPro"/>
</dbReference>
<proteinExistence type="inferred from homology"/>
<dbReference type="GO" id="GO:0003677">
    <property type="term" value="F:DNA binding"/>
    <property type="evidence" value="ECO:0007669"/>
    <property type="project" value="UniProtKB-KW"/>
</dbReference>
<sequence length="428" mass="49531">MYITLDVQTDFEIKSLSDLPKFKELMENLKMKINKSRLARELGVDRRTIDKYLKGFTPKKVREKPSKLDAYYEIIAALLSEDSKQVFYYRRVLWQYLKDNHGLNCGASTFRAYIARTPEFAAYFKGGVRIPTPKGTVRYETKPGIQAQFDWKESILFETSDGEKIEVNVAVLVLSYSRFRLFHLSLKKSQDMVFSFLTEAFERIGGVPHEIVTDNMKTVMDEPRTEYSSGKVNRKFVTFAKDFGFEVRPCIAGRPRTKGKVETQMKFLDEIHAYQGQLTLEELHVFIGRLANRLNQSFHQGTGKIPVFALEKEKSSLLPLPVEKIRNSYRVKHQLVQVNSSSMVSYKANQYSVPAKYIGKKVGIQIHDEQIWVYYNMLCIAQHPLSQNKLNYRESDYRESLEISAPSYPNIDELAKKNLAIIGEVYEK</sequence>
<evidence type="ECO:0000313" key="8">
    <source>
        <dbReference type="Proteomes" id="UP000247978"/>
    </source>
</evidence>
<comment type="similarity">
    <text evidence="1">Belongs to the transposase IS21/IS408/IS1162 family.</text>
</comment>
<dbReference type="Pfam" id="PF00665">
    <property type="entry name" value="rve"/>
    <property type="match status" value="1"/>
</dbReference>
<dbReference type="AlphaFoldDB" id="A0A2V3W1Z3"/>
<evidence type="ECO:0000259" key="5">
    <source>
        <dbReference type="PROSITE" id="PS50531"/>
    </source>
</evidence>
<feature type="domain" description="HTH IS21-type" evidence="5">
    <location>
        <begin position="20"/>
        <end position="79"/>
    </location>
</feature>
<accession>A0A2V3W1Z3</accession>
<dbReference type="PROSITE" id="PS50531">
    <property type="entry name" value="HTH_IS21"/>
    <property type="match status" value="1"/>
</dbReference>
<dbReference type="GO" id="GO:0032196">
    <property type="term" value="P:transposition"/>
    <property type="evidence" value="ECO:0007669"/>
    <property type="project" value="UniProtKB-KW"/>
</dbReference>
<organism evidence="7 8">
    <name type="scientific">Pseudogracilibacillus auburnensis</name>
    <dbReference type="NCBI Taxonomy" id="1494959"/>
    <lineage>
        <taxon>Bacteria</taxon>
        <taxon>Bacillati</taxon>
        <taxon>Bacillota</taxon>
        <taxon>Bacilli</taxon>
        <taxon>Bacillales</taxon>
        <taxon>Bacillaceae</taxon>
        <taxon>Pseudogracilibacillus</taxon>
    </lineage>
</organism>